<feature type="region of interest" description="Disordered" evidence="1">
    <location>
        <begin position="89"/>
        <end position="186"/>
    </location>
</feature>
<evidence type="ECO:0000313" key="4">
    <source>
        <dbReference type="Proteomes" id="UP001218188"/>
    </source>
</evidence>
<feature type="region of interest" description="Disordered" evidence="1">
    <location>
        <begin position="1"/>
        <end position="40"/>
    </location>
</feature>
<organism evidence="3 4">
    <name type="scientific">Mycena alexandri</name>
    <dbReference type="NCBI Taxonomy" id="1745969"/>
    <lineage>
        <taxon>Eukaryota</taxon>
        <taxon>Fungi</taxon>
        <taxon>Dikarya</taxon>
        <taxon>Basidiomycota</taxon>
        <taxon>Agaricomycotina</taxon>
        <taxon>Agaricomycetes</taxon>
        <taxon>Agaricomycetidae</taxon>
        <taxon>Agaricales</taxon>
        <taxon>Marasmiineae</taxon>
        <taxon>Mycenaceae</taxon>
        <taxon>Mycena</taxon>
    </lineage>
</organism>
<comment type="caution">
    <text evidence="3">The sequence shown here is derived from an EMBL/GenBank/DDBJ whole genome shotgun (WGS) entry which is preliminary data.</text>
</comment>
<feature type="region of interest" description="Disordered" evidence="1">
    <location>
        <begin position="456"/>
        <end position="526"/>
    </location>
</feature>
<name>A0AAD6T958_9AGAR</name>
<accession>A0AAD6T958</accession>
<dbReference type="Proteomes" id="UP001218188">
    <property type="component" value="Unassembled WGS sequence"/>
</dbReference>
<feature type="compositionally biased region" description="Acidic residues" evidence="1">
    <location>
        <begin position="472"/>
        <end position="503"/>
    </location>
</feature>
<feature type="compositionally biased region" description="Basic and acidic residues" evidence="1">
    <location>
        <begin position="122"/>
        <end position="133"/>
    </location>
</feature>
<feature type="region of interest" description="Disordered" evidence="1">
    <location>
        <begin position="359"/>
        <end position="423"/>
    </location>
</feature>
<protein>
    <recommendedName>
        <fullName evidence="2">DUF6532 domain-containing protein</fullName>
    </recommendedName>
</protein>
<feature type="domain" description="DUF6532" evidence="2">
    <location>
        <begin position="628"/>
        <end position="790"/>
    </location>
</feature>
<feature type="compositionally biased region" description="Acidic residues" evidence="1">
    <location>
        <begin position="390"/>
        <end position="408"/>
    </location>
</feature>
<evidence type="ECO:0000259" key="2">
    <source>
        <dbReference type="Pfam" id="PF20149"/>
    </source>
</evidence>
<keyword evidence="4" id="KW-1185">Reference proteome</keyword>
<dbReference type="Pfam" id="PF20149">
    <property type="entry name" value="DUF6532"/>
    <property type="match status" value="1"/>
</dbReference>
<reference evidence="3" key="1">
    <citation type="submission" date="2023-03" db="EMBL/GenBank/DDBJ databases">
        <title>Massive genome expansion in bonnet fungi (Mycena s.s.) driven by repeated elements and novel gene families across ecological guilds.</title>
        <authorList>
            <consortium name="Lawrence Berkeley National Laboratory"/>
            <person name="Harder C.B."/>
            <person name="Miyauchi S."/>
            <person name="Viragh M."/>
            <person name="Kuo A."/>
            <person name="Thoen E."/>
            <person name="Andreopoulos B."/>
            <person name="Lu D."/>
            <person name="Skrede I."/>
            <person name="Drula E."/>
            <person name="Henrissat B."/>
            <person name="Morin E."/>
            <person name="Kohler A."/>
            <person name="Barry K."/>
            <person name="LaButti K."/>
            <person name="Morin E."/>
            <person name="Salamov A."/>
            <person name="Lipzen A."/>
            <person name="Mereny Z."/>
            <person name="Hegedus B."/>
            <person name="Baldrian P."/>
            <person name="Stursova M."/>
            <person name="Weitz H."/>
            <person name="Taylor A."/>
            <person name="Grigoriev I.V."/>
            <person name="Nagy L.G."/>
            <person name="Martin F."/>
            <person name="Kauserud H."/>
        </authorList>
    </citation>
    <scope>NUCLEOTIDE SEQUENCE</scope>
    <source>
        <strain evidence="3">CBHHK200</strain>
    </source>
</reference>
<feature type="compositionally biased region" description="Polar residues" evidence="1">
    <location>
        <begin position="516"/>
        <end position="526"/>
    </location>
</feature>
<gene>
    <name evidence="3" type="ORF">C8F04DRAFT_1253007</name>
</gene>
<feature type="compositionally biased region" description="Basic residues" evidence="1">
    <location>
        <begin position="369"/>
        <end position="386"/>
    </location>
</feature>
<evidence type="ECO:0000313" key="3">
    <source>
        <dbReference type="EMBL" id="KAJ7041312.1"/>
    </source>
</evidence>
<evidence type="ECO:0000256" key="1">
    <source>
        <dbReference type="SAM" id="MobiDB-lite"/>
    </source>
</evidence>
<sequence>MADSLSDTTDEDTPPAPLTSREKAARTKAQNLAAERAEAERLNAEVAKSGGRAAKRTVNAMDIAIELDIELGPSWAQIAFLGPQCRAQDRLRSDHNASRCNTSRRKASRPQKSSIWWHRRHCAQEVKKKKTDDQDVDEDDAPAIGKKGTKTASKARVAKTAKTAGKDSERPQNTGSEDDTEKLAKKHPFIPAVILDSDDDTTGVKQAMKPSKSSYGTYTPTSPTRICKCHIPNAADARQLLGGFQAPRASRQAKKRREASTELWWALPFMSGLSLGAVARCKWDRFFTVTIIGLGTVPQLWALLGNLHISPRTLSHTHTTSPVAASAASNDVRKSWAANTQEGMVKRVESVHCIGIISPISSDQEPPRRQRRATPPRLKVLLKRKKASEDEGEADDDMPSQSDPEDEGGPGSGANSQSDEDAAAPDFSLECSQIFGPPKSEIPEDDDELMDFTPTHRRRFSSSSGASMPPETDGDFEFDQEPDNEDEQDVGERYEDEEEDEETLPIPRKHTGKKPSAQQLKYQQEQSEIRASNVLHETKASKSAPLPERIWDRSARLTFPDTGGQLRLLDQSPILRAIIKDAIKKSLYEIPFKCGYETIISRPAFVRRLMRICAKQHPQGLHVERRANVVVSLPSYICTRGSNLRSHLRASAISKVATLYGLNVPGITSSEIRAIIKQLMADQRYILPYAPPSVPRTVDVGEDGLPVQKSGPPKAFVTTLPFHAPAIVDLIHEGWWSSSKSLGFTYIKELKSNRLDRPNEVILPDPMVCLAGAFVWGALNAYATGRLLAVLVKQREGKSAKTFNRTMHELYVKVSHSQAVTGTSGSANNVICLAIDSD</sequence>
<proteinExistence type="predicted"/>
<dbReference type="AlphaFoldDB" id="A0AAD6T958"/>
<dbReference type="EMBL" id="JARJCM010000017">
    <property type="protein sequence ID" value="KAJ7041312.1"/>
    <property type="molecule type" value="Genomic_DNA"/>
</dbReference>
<dbReference type="InterPro" id="IPR045341">
    <property type="entry name" value="DUF6532"/>
</dbReference>